<name>A0A366S395_9HYPO</name>
<dbReference type="AlphaFoldDB" id="A0A366S395"/>
<dbReference type="Pfam" id="PF06985">
    <property type="entry name" value="HET"/>
    <property type="match status" value="1"/>
</dbReference>
<dbReference type="PROSITE" id="PS50011">
    <property type="entry name" value="PROTEIN_KINASE_DOM"/>
    <property type="match status" value="1"/>
</dbReference>
<dbReference type="CDD" id="cd00180">
    <property type="entry name" value="PKc"/>
    <property type="match status" value="1"/>
</dbReference>
<dbReference type="PANTHER" id="PTHR33112:SF10">
    <property type="entry name" value="TOL"/>
    <property type="match status" value="1"/>
</dbReference>
<accession>A0A366S395</accession>
<dbReference type="GO" id="GO:0005524">
    <property type="term" value="F:ATP binding"/>
    <property type="evidence" value="ECO:0007669"/>
    <property type="project" value="InterPro"/>
</dbReference>
<protein>
    <recommendedName>
        <fullName evidence="1">Protein kinase domain-containing protein</fullName>
    </recommendedName>
</protein>
<dbReference type="EMBL" id="QKXC01000069">
    <property type="protein sequence ID" value="RBR23779.1"/>
    <property type="molecule type" value="Genomic_DNA"/>
</dbReference>
<dbReference type="Pfam" id="PF00069">
    <property type="entry name" value="Pkinase"/>
    <property type="match status" value="1"/>
</dbReference>
<evidence type="ECO:0000313" key="2">
    <source>
        <dbReference type="EMBL" id="RBR23779.1"/>
    </source>
</evidence>
<dbReference type="RefSeq" id="XP_031018370.1">
    <property type="nucleotide sequence ID" value="XM_031157544.1"/>
</dbReference>
<dbReference type="SUPFAM" id="SSF56112">
    <property type="entry name" value="Protein kinase-like (PK-like)"/>
    <property type="match status" value="1"/>
</dbReference>
<dbReference type="GeneID" id="41992840"/>
<sequence length="1210" mass="137782">MCPRPWRRPKRPDYGYLSNEGNGITKHMVVNCDGSRFVPCHLVTQLAERSKVKKALEAAKVKKAIDIADKVSKNAPRTFLILMLMSAKDSEKVSLIEQLHNGGLIDATLPVEWTERDGKWHAYSIKTSQPPEDTASDLSQSLVSLTEDEWGRQCTQLFEVYQWQLMAPEFDGRQFRFSFHHSTILPYMEKPPKPASSGFFGEVSHYTDQRGPVSVAIKKALKPDELRDFFAKETENLFQLRDHKWDNLIKPIAAYQRNNEHCIVFPWASGGSLSKYWDDKDRARSDRDCALWIIGQFTGICRALKDLHDINCRHGDLKPDNILWFKEFKEDKNKEELQIADLGLAAFHKDKNTEIRQRDAIQTMTPSGTKRYEPPETNEFRYSSQPRSRSYDIWSMGCILLELLIWLTYGNNAVVAFGMRTDFFWQIDSGIYVIHEIVRECIEALETEFRGHQAHAELLALVRHELLVVEGRGSCGQRLTAEKVHEKMDGILTKCNNEDQYLVTFKGKMPLPGCLTGTRRDGRPVLHMRDGALAVQEQSERPTAPPANQQDLQFDNVRLERQATMSSPQVSTNSLRVDTPGDQEQLTSSMLVTRVEQLLQSSKLNDNWEAFPDDDFAKDFLDLIGWGRIKPNTIDGRNKLCSNCNNIQTTQLFPSSCDVSTLQPDCDICGLLLRVLEQQQVKQSGILELRNVNTTIGIKDGPKLLSIYSAPSPIVPEGAQLGLPKLFSPGSSDQLLLIKEWIRNCDSKHTMCQPTSERQANIMPTRLICVENTLRLVETVAIEPDNYAALSHCWGELSEEEKFCTALNNIEQLKAGIDYHRLPKNFQDAVTITIGLGMKYLWIDSVCIIQDDRIDWEIEAARMEQVFSLAYFVIGASSAKSSLDGFLGYRPGRECVQVGTQDAGLLYVCPFIDDFQRDVELGELNKRGWVLQERVLARRSIFFTSTQVYWECGAGVHCETLGRLRNYKAAFLGDANFPKSALEYYRDGRQMLIQDLYERYSGLAFTMPSDRAVAILGLQERLAQSFGTKAAYGFFEVYFARGLLWRRDQALGLPRIKQPQGRSVPSWSWFSREGTIRYMDLKFKRIDWMTSEFRNVFSNPKCPSTVRGSSLRFPECGSVLHGIAKRMDVTKAEMMAYTVFDDDTDYKVEDIRCVIIGHDKAKYILEDPKYHVLVISKGRGFAKREVYKRVGVASLSPTQVADTGSWVNVE</sequence>
<dbReference type="Gene3D" id="1.10.510.10">
    <property type="entry name" value="Transferase(Phosphotransferase) domain 1"/>
    <property type="match status" value="1"/>
</dbReference>
<dbReference type="OrthoDB" id="5125733at2759"/>
<dbReference type="InterPro" id="IPR000719">
    <property type="entry name" value="Prot_kinase_dom"/>
</dbReference>
<dbReference type="InterPro" id="IPR010730">
    <property type="entry name" value="HET"/>
</dbReference>
<dbReference type="GO" id="GO:0004672">
    <property type="term" value="F:protein kinase activity"/>
    <property type="evidence" value="ECO:0007669"/>
    <property type="project" value="InterPro"/>
</dbReference>
<gene>
    <name evidence="2" type="ORF">FIESC28_03395</name>
</gene>
<evidence type="ECO:0000313" key="3">
    <source>
        <dbReference type="Proteomes" id="UP000253153"/>
    </source>
</evidence>
<proteinExistence type="predicted"/>
<organism evidence="2 3">
    <name type="scientific">Fusarium coffeatum</name>
    <dbReference type="NCBI Taxonomy" id="231269"/>
    <lineage>
        <taxon>Eukaryota</taxon>
        <taxon>Fungi</taxon>
        <taxon>Dikarya</taxon>
        <taxon>Ascomycota</taxon>
        <taxon>Pezizomycotina</taxon>
        <taxon>Sordariomycetes</taxon>
        <taxon>Hypocreomycetidae</taxon>
        <taxon>Hypocreales</taxon>
        <taxon>Nectriaceae</taxon>
        <taxon>Fusarium</taxon>
        <taxon>Fusarium incarnatum-equiseti species complex</taxon>
    </lineage>
</organism>
<dbReference type="Proteomes" id="UP000253153">
    <property type="component" value="Unassembled WGS sequence"/>
</dbReference>
<dbReference type="SMART" id="SM00220">
    <property type="entry name" value="S_TKc"/>
    <property type="match status" value="1"/>
</dbReference>
<evidence type="ECO:0000259" key="1">
    <source>
        <dbReference type="PROSITE" id="PS50011"/>
    </source>
</evidence>
<reference evidence="2 3" key="1">
    <citation type="submission" date="2018-06" db="EMBL/GenBank/DDBJ databases">
        <title>Fusarium incarnatum-equiseti species complex species 28.</title>
        <authorList>
            <person name="Gardiner D.M."/>
        </authorList>
    </citation>
    <scope>NUCLEOTIDE SEQUENCE [LARGE SCALE GENOMIC DNA]</scope>
    <source>
        <strain evidence="2 3">FIESC_28</strain>
    </source>
</reference>
<dbReference type="PANTHER" id="PTHR33112">
    <property type="entry name" value="DOMAIN PROTEIN, PUTATIVE-RELATED"/>
    <property type="match status" value="1"/>
</dbReference>
<keyword evidence="3" id="KW-1185">Reference proteome</keyword>
<dbReference type="InterPro" id="IPR011009">
    <property type="entry name" value="Kinase-like_dom_sf"/>
</dbReference>
<comment type="caution">
    <text evidence="2">The sequence shown here is derived from an EMBL/GenBank/DDBJ whole genome shotgun (WGS) entry which is preliminary data.</text>
</comment>
<feature type="domain" description="Protein kinase" evidence="1">
    <location>
        <begin position="189"/>
        <end position="467"/>
    </location>
</feature>